<dbReference type="Pfam" id="PF04607">
    <property type="entry name" value="RelA_SpoT"/>
    <property type="match status" value="1"/>
</dbReference>
<evidence type="ECO:0000259" key="1">
    <source>
        <dbReference type="Pfam" id="PF04607"/>
    </source>
</evidence>
<reference evidence="2 3" key="1">
    <citation type="journal article" date="2015" name="Nature">
        <title>rRNA introns, odd ribosomes, and small enigmatic genomes across a large radiation of phyla.</title>
        <authorList>
            <person name="Brown C.T."/>
            <person name="Hug L.A."/>
            <person name="Thomas B.C."/>
            <person name="Sharon I."/>
            <person name="Castelle C.J."/>
            <person name="Singh A."/>
            <person name="Wilkins M.J."/>
            <person name="Williams K.H."/>
            <person name="Banfield J.F."/>
        </authorList>
    </citation>
    <scope>NUCLEOTIDE SEQUENCE [LARGE SCALE GENOMIC DNA]</scope>
</reference>
<dbReference type="InterPro" id="IPR043519">
    <property type="entry name" value="NT_sf"/>
</dbReference>
<sequence length="158" mass="18290">MRNKNILMYQERIGCTIDALAKEIENIASRVTPNPIVTFRMKNSKTLQRKMVLLQVKSVFLIHDVYGIRIIVKSVEEAYMVLSEVSRVLPGQLTLDYFKKPKKVLPAGSKTIQFLKFVAFRNDALFEIQITTKGRHVVNEAQHEQYHRIKYSQIKPAV</sequence>
<gene>
    <name evidence="2" type="ORF">UR91_C0043G0007</name>
</gene>
<comment type="caution">
    <text evidence="2">The sequence shown here is derived from an EMBL/GenBank/DDBJ whole genome shotgun (WGS) entry which is preliminary data.</text>
</comment>
<feature type="domain" description="RelA/SpoT" evidence="1">
    <location>
        <begin position="40"/>
        <end position="146"/>
    </location>
</feature>
<evidence type="ECO:0000313" key="3">
    <source>
        <dbReference type="Proteomes" id="UP000034798"/>
    </source>
</evidence>
<proteinExistence type="predicted"/>
<dbReference type="EMBL" id="LBQZ01000043">
    <property type="protein sequence ID" value="KKP87640.1"/>
    <property type="molecule type" value="Genomic_DNA"/>
</dbReference>
<dbReference type="InterPro" id="IPR007685">
    <property type="entry name" value="RelA_SpoT"/>
</dbReference>
<dbReference type="GO" id="GO:0015969">
    <property type="term" value="P:guanosine tetraphosphate metabolic process"/>
    <property type="evidence" value="ECO:0007669"/>
    <property type="project" value="InterPro"/>
</dbReference>
<organism evidence="2 3">
    <name type="scientific">Candidatus Nomurabacteria bacterium GW2011_GWC2_35_8</name>
    <dbReference type="NCBI Taxonomy" id="1618752"/>
    <lineage>
        <taxon>Bacteria</taxon>
        <taxon>Candidatus Nomuraibacteriota</taxon>
    </lineage>
</organism>
<accession>A0A0G0FJN1</accession>
<dbReference type="AlphaFoldDB" id="A0A0G0FJN1"/>
<dbReference type="Gene3D" id="3.30.460.10">
    <property type="entry name" value="Beta Polymerase, domain 2"/>
    <property type="match status" value="1"/>
</dbReference>
<dbReference type="Proteomes" id="UP000034798">
    <property type="component" value="Unassembled WGS sequence"/>
</dbReference>
<dbReference type="SUPFAM" id="SSF81301">
    <property type="entry name" value="Nucleotidyltransferase"/>
    <property type="match status" value="1"/>
</dbReference>
<name>A0A0G0FJN1_9BACT</name>
<protein>
    <recommendedName>
        <fullName evidence="1">RelA/SpoT domain-containing protein</fullName>
    </recommendedName>
</protein>
<evidence type="ECO:0000313" key="2">
    <source>
        <dbReference type="EMBL" id="KKP87640.1"/>
    </source>
</evidence>